<reference evidence="1" key="1">
    <citation type="submission" date="2020-08" db="EMBL/GenBank/DDBJ databases">
        <title>Multicomponent nature underlies the extraordinary mechanical properties of spider dragline silk.</title>
        <authorList>
            <person name="Kono N."/>
            <person name="Nakamura H."/>
            <person name="Mori M."/>
            <person name="Yoshida Y."/>
            <person name="Ohtoshi R."/>
            <person name="Malay A.D."/>
            <person name="Moran D.A.P."/>
            <person name="Tomita M."/>
            <person name="Numata K."/>
            <person name="Arakawa K."/>
        </authorList>
    </citation>
    <scope>NUCLEOTIDE SEQUENCE</scope>
</reference>
<dbReference type="AlphaFoldDB" id="A0A8X6MZ88"/>
<gene>
    <name evidence="1" type="ORF">NPIL_87001</name>
</gene>
<proteinExistence type="predicted"/>
<organism evidence="1 2">
    <name type="scientific">Nephila pilipes</name>
    <name type="common">Giant wood spider</name>
    <name type="synonym">Nephila maculata</name>
    <dbReference type="NCBI Taxonomy" id="299642"/>
    <lineage>
        <taxon>Eukaryota</taxon>
        <taxon>Metazoa</taxon>
        <taxon>Ecdysozoa</taxon>
        <taxon>Arthropoda</taxon>
        <taxon>Chelicerata</taxon>
        <taxon>Arachnida</taxon>
        <taxon>Araneae</taxon>
        <taxon>Araneomorphae</taxon>
        <taxon>Entelegynae</taxon>
        <taxon>Araneoidea</taxon>
        <taxon>Nephilidae</taxon>
        <taxon>Nephila</taxon>
    </lineage>
</organism>
<protein>
    <submittedName>
        <fullName evidence="1">Uncharacterized protein</fullName>
    </submittedName>
</protein>
<comment type="caution">
    <text evidence="1">The sequence shown here is derived from an EMBL/GenBank/DDBJ whole genome shotgun (WGS) entry which is preliminary data.</text>
</comment>
<name>A0A8X6MZ88_NEPPI</name>
<dbReference type="EMBL" id="BMAW01052351">
    <property type="protein sequence ID" value="GFS85391.1"/>
    <property type="molecule type" value="Genomic_DNA"/>
</dbReference>
<evidence type="ECO:0000313" key="1">
    <source>
        <dbReference type="EMBL" id="GFS85391.1"/>
    </source>
</evidence>
<dbReference type="Proteomes" id="UP000887013">
    <property type="component" value="Unassembled WGS sequence"/>
</dbReference>
<sequence length="79" mass="9147">MPPANRITDSNFISEKLFMKNGNHFLRRRKTEKKFATKTEKDDTVLDDGKIKGVNLELYCNNLLIVTPTSEESDRCTRL</sequence>
<evidence type="ECO:0000313" key="2">
    <source>
        <dbReference type="Proteomes" id="UP000887013"/>
    </source>
</evidence>
<accession>A0A8X6MZ88</accession>
<keyword evidence="2" id="KW-1185">Reference proteome</keyword>